<evidence type="ECO:0000313" key="8">
    <source>
        <dbReference type="EMBL" id="XDJ41763.1"/>
    </source>
</evidence>
<evidence type="ECO:0000259" key="7">
    <source>
        <dbReference type="Pfam" id="PF00892"/>
    </source>
</evidence>
<gene>
    <name evidence="8" type="ORF">ABRY99_12650</name>
</gene>
<evidence type="ECO:0000256" key="3">
    <source>
        <dbReference type="ARBA" id="ARBA00022692"/>
    </source>
</evidence>
<feature type="transmembrane region" description="Helical" evidence="6">
    <location>
        <begin position="210"/>
        <end position="230"/>
    </location>
</feature>
<evidence type="ECO:0000256" key="5">
    <source>
        <dbReference type="ARBA" id="ARBA00023136"/>
    </source>
</evidence>
<feature type="transmembrane region" description="Helical" evidence="6">
    <location>
        <begin position="266"/>
        <end position="287"/>
    </location>
</feature>
<feature type="domain" description="EamA" evidence="7">
    <location>
        <begin position="150"/>
        <end position="279"/>
    </location>
</feature>
<dbReference type="InterPro" id="IPR037185">
    <property type="entry name" value="EmrE-like"/>
</dbReference>
<reference evidence="8" key="1">
    <citation type="submission" date="2024-05" db="EMBL/GenBank/DDBJ databases">
        <authorList>
            <person name="Luo Y.-C."/>
            <person name="Nicholds J."/>
            <person name="Mortimer T."/>
            <person name="Maboni G."/>
        </authorList>
    </citation>
    <scope>NUCLEOTIDE SEQUENCE</scope>
    <source>
        <strain evidence="8">153920</strain>
    </source>
</reference>
<feature type="transmembrane region" description="Helical" evidence="6">
    <location>
        <begin position="7"/>
        <end position="29"/>
    </location>
</feature>
<proteinExistence type="inferred from homology"/>
<dbReference type="EMBL" id="CP158252">
    <property type="protein sequence ID" value="XDJ41763.1"/>
    <property type="molecule type" value="Genomic_DNA"/>
</dbReference>
<evidence type="ECO:0000256" key="1">
    <source>
        <dbReference type="ARBA" id="ARBA00004141"/>
    </source>
</evidence>
<feature type="transmembrane region" description="Helical" evidence="6">
    <location>
        <begin position="94"/>
        <end position="115"/>
    </location>
</feature>
<keyword evidence="4 6" id="KW-1133">Transmembrane helix</keyword>
<dbReference type="InterPro" id="IPR050638">
    <property type="entry name" value="AA-Vitamin_Transporters"/>
</dbReference>
<accession>A0AB39CIK1</accession>
<feature type="transmembrane region" description="Helical" evidence="6">
    <location>
        <begin position="68"/>
        <end position="88"/>
    </location>
</feature>
<keyword evidence="3 6" id="KW-0812">Transmembrane</keyword>
<dbReference type="AlphaFoldDB" id="A0AB39CIK1"/>
<feature type="domain" description="EamA" evidence="7">
    <location>
        <begin position="7"/>
        <end position="136"/>
    </location>
</feature>
<feature type="transmembrane region" description="Helical" evidence="6">
    <location>
        <begin position="177"/>
        <end position="198"/>
    </location>
</feature>
<comment type="subcellular location">
    <subcellularLocation>
        <location evidence="1">Membrane</location>
        <topology evidence="1">Multi-pass membrane protein</topology>
    </subcellularLocation>
</comment>
<dbReference type="Pfam" id="PF00892">
    <property type="entry name" value="EamA"/>
    <property type="match status" value="2"/>
</dbReference>
<feature type="transmembrane region" description="Helical" evidence="6">
    <location>
        <begin position="237"/>
        <end position="260"/>
    </location>
</feature>
<feature type="transmembrane region" description="Helical" evidence="6">
    <location>
        <begin position="122"/>
        <end position="140"/>
    </location>
</feature>
<organism evidence="8">
    <name type="scientific">Castellaniella ginsengisoli</name>
    <dbReference type="NCBI Taxonomy" id="546114"/>
    <lineage>
        <taxon>Bacteria</taxon>
        <taxon>Pseudomonadati</taxon>
        <taxon>Pseudomonadota</taxon>
        <taxon>Betaproteobacteria</taxon>
        <taxon>Burkholderiales</taxon>
        <taxon>Alcaligenaceae</taxon>
        <taxon>Castellaniella</taxon>
    </lineage>
</organism>
<feature type="transmembrane region" description="Helical" evidence="6">
    <location>
        <begin position="35"/>
        <end position="56"/>
    </location>
</feature>
<comment type="similarity">
    <text evidence="2">Belongs to the EamA transporter family.</text>
</comment>
<dbReference type="InterPro" id="IPR000620">
    <property type="entry name" value="EamA_dom"/>
</dbReference>
<feature type="transmembrane region" description="Helical" evidence="6">
    <location>
        <begin position="146"/>
        <end position="165"/>
    </location>
</feature>
<dbReference type="PANTHER" id="PTHR32322:SF2">
    <property type="entry name" value="EAMA DOMAIN-CONTAINING PROTEIN"/>
    <property type="match status" value="1"/>
</dbReference>
<evidence type="ECO:0000256" key="2">
    <source>
        <dbReference type="ARBA" id="ARBA00007362"/>
    </source>
</evidence>
<sequence>MKTSTRGWINGMIGVAIFSGSLPATRLAVLGLDPLFVTAARAALAGVLALAILRLMHSPRPGRADLRTLLLVAFGVVLGFPLFSALALRTITSAHSLVFIGLLPLATAIFGTWLGGERPSRAFWLFAVLGAASVAGFALSQDGSGSLGADALMMAAIVTCGYGYAEGGRLSRRLGGWQVICWVLVLSLPVSLPLAVVLRPAVWTGIAPSAWGGLAYVAVFSMLVGFFFWYRGLAQGGIAAVGQLQLLQPFMGLMLAAWLLGEPVTGVMLAVTAFVVACVAGAKYTAAAPAPASDAAR</sequence>
<dbReference type="GO" id="GO:0016020">
    <property type="term" value="C:membrane"/>
    <property type="evidence" value="ECO:0007669"/>
    <property type="project" value="UniProtKB-SubCell"/>
</dbReference>
<dbReference type="SUPFAM" id="SSF103481">
    <property type="entry name" value="Multidrug resistance efflux transporter EmrE"/>
    <property type="match status" value="2"/>
</dbReference>
<dbReference type="RefSeq" id="WP_368643351.1">
    <property type="nucleotide sequence ID" value="NZ_CP158252.1"/>
</dbReference>
<evidence type="ECO:0000256" key="6">
    <source>
        <dbReference type="SAM" id="Phobius"/>
    </source>
</evidence>
<dbReference type="PANTHER" id="PTHR32322">
    <property type="entry name" value="INNER MEMBRANE TRANSPORTER"/>
    <property type="match status" value="1"/>
</dbReference>
<evidence type="ECO:0000256" key="4">
    <source>
        <dbReference type="ARBA" id="ARBA00022989"/>
    </source>
</evidence>
<name>A0AB39CIK1_9BURK</name>
<keyword evidence="5 6" id="KW-0472">Membrane</keyword>
<protein>
    <submittedName>
        <fullName evidence="8">DMT family transporter</fullName>
    </submittedName>
</protein>